<evidence type="ECO:0000256" key="7">
    <source>
        <dbReference type="ARBA" id="ARBA00022989"/>
    </source>
</evidence>
<dbReference type="InterPro" id="IPR050277">
    <property type="entry name" value="Sodium:Solute_Symporter"/>
</dbReference>
<feature type="transmembrane region" description="Helical" evidence="14">
    <location>
        <begin position="309"/>
        <end position="332"/>
    </location>
</feature>
<evidence type="ECO:0000313" key="16">
    <source>
        <dbReference type="Proteomes" id="UP000035909"/>
    </source>
</evidence>
<evidence type="ECO:0000256" key="5">
    <source>
        <dbReference type="ARBA" id="ARBA00022692"/>
    </source>
</evidence>
<dbReference type="GO" id="GO:0005886">
    <property type="term" value="C:plasma membrane"/>
    <property type="evidence" value="ECO:0007669"/>
    <property type="project" value="UniProtKB-SubCell"/>
</dbReference>
<evidence type="ECO:0000313" key="15">
    <source>
        <dbReference type="EMBL" id="KLV10536.1"/>
    </source>
</evidence>
<keyword evidence="11 14" id="KW-0739">Sodium transport</keyword>
<organism evidence="15 16">
    <name type="scientific">Photobacterium ganghwense</name>
    <dbReference type="NCBI Taxonomy" id="320778"/>
    <lineage>
        <taxon>Bacteria</taxon>
        <taxon>Pseudomonadati</taxon>
        <taxon>Pseudomonadota</taxon>
        <taxon>Gammaproteobacteria</taxon>
        <taxon>Vibrionales</taxon>
        <taxon>Vibrionaceae</taxon>
        <taxon>Photobacterium</taxon>
    </lineage>
</organism>
<dbReference type="InterPro" id="IPR038377">
    <property type="entry name" value="Na/Glc_symporter_sf"/>
</dbReference>
<feature type="transmembrane region" description="Helical" evidence="14">
    <location>
        <begin position="425"/>
        <end position="442"/>
    </location>
</feature>
<keyword evidence="10 14" id="KW-0472">Membrane</keyword>
<name>A0A0J1HFW7_9GAMM</name>
<feature type="transmembrane region" description="Helical" evidence="14">
    <location>
        <begin position="236"/>
        <end position="254"/>
    </location>
</feature>
<feature type="transmembrane region" description="Helical" evidence="14">
    <location>
        <begin position="121"/>
        <end position="140"/>
    </location>
</feature>
<dbReference type="GO" id="GO:0015824">
    <property type="term" value="P:proline transport"/>
    <property type="evidence" value="ECO:0007669"/>
    <property type="project" value="UniProtKB-UniRule"/>
</dbReference>
<evidence type="ECO:0000256" key="14">
    <source>
        <dbReference type="RuleBase" id="RU366012"/>
    </source>
</evidence>
<feature type="transmembrane region" description="Helical" evidence="14">
    <location>
        <begin position="367"/>
        <end position="387"/>
    </location>
</feature>
<feature type="transmembrane region" description="Helical" evidence="14">
    <location>
        <begin position="275"/>
        <end position="294"/>
    </location>
</feature>
<evidence type="ECO:0000256" key="2">
    <source>
        <dbReference type="ARBA" id="ARBA00006434"/>
    </source>
</evidence>
<dbReference type="GO" id="GO:0015193">
    <property type="term" value="F:L-proline transmembrane transporter activity"/>
    <property type="evidence" value="ECO:0007669"/>
    <property type="project" value="TreeGrafter"/>
</dbReference>
<evidence type="ECO:0000256" key="4">
    <source>
        <dbReference type="ARBA" id="ARBA00022475"/>
    </source>
</evidence>
<dbReference type="EMBL" id="LDOU01000006">
    <property type="protein sequence ID" value="KLV10536.1"/>
    <property type="molecule type" value="Genomic_DNA"/>
</dbReference>
<dbReference type="AlphaFoldDB" id="A0A0J1HFW7"/>
<evidence type="ECO:0000256" key="11">
    <source>
        <dbReference type="ARBA" id="ARBA00023201"/>
    </source>
</evidence>
<feature type="transmembrane region" description="Helical" evidence="14">
    <location>
        <begin position="448"/>
        <end position="468"/>
    </location>
</feature>
<feature type="transmembrane region" description="Helical" evidence="14">
    <location>
        <begin position="160"/>
        <end position="182"/>
    </location>
</feature>
<sequence length="483" mass="52448">MFYLHGSFLLYLLSMLLIGFYFYRRTTSTSDYILGSRNLPPSVAALSAGASDLSGWALMGLPGAIYIGGLSNLWIVLFTLMGVYVNWKFIAPKLRVMTEKLGDAQTIPEYLQNRFNDQSNILRLTSSAVTLVFFTFYVAAGLSGGAVLFENTFGIDYHTALLVGGIVIVSYTFLGGYLAVCWTDFFQGLMMALSLLVVALALFFVSNGDSGTASSAATSAAMVNAITLSDLRPDQGWFWGLLSLSGWCIGYLGQPHVLVRFMSVRSVEDIKISRRIAVIWTSITMISAVLVGFWGRSYFADPLENGETIFIALSQAIFHPFVAGLIIAGVLASIMSTIDSQLLVCSSTLSEDFYRAYARPNASDKEVLNVARMAVLVVALIGFYLAYQKADSTLLSMVAYAWGGFGASFGPVILFSLFWKKMTSLAAISGLIVGSVVALIWNQNQGGIFDLFGVVPGFITASLTIIAITQYQTMKATNTETAY</sequence>
<evidence type="ECO:0000256" key="12">
    <source>
        <dbReference type="ARBA" id="ARBA00033708"/>
    </source>
</evidence>
<proteinExistence type="inferred from homology"/>
<dbReference type="PANTHER" id="PTHR48086">
    <property type="entry name" value="SODIUM/PROLINE SYMPORTER-RELATED"/>
    <property type="match status" value="1"/>
</dbReference>
<evidence type="ECO:0000256" key="3">
    <source>
        <dbReference type="ARBA" id="ARBA00022448"/>
    </source>
</evidence>
<dbReference type="Pfam" id="PF00474">
    <property type="entry name" value="SSF"/>
    <property type="match status" value="1"/>
</dbReference>
<evidence type="ECO:0000256" key="9">
    <source>
        <dbReference type="ARBA" id="ARBA00023065"/>
    </source>
</evidence>
<evidence type="ECO:0000256" key="1">
    <source>
        <dbReference type="ARBA" id="ARBA00004651"/>
    </source>
</evidence>
<keyword evidence="6 14" id="KW-0769">Symport</keyword>
<feature type="transmembrane region" description="Helical" evidence="14">
    <location>
        <begin position="399"/>
        <end position="418"/>
    </location>
</feature>
<keyword evidence="8 14" id="KW-0915">Sodium</keyword>
<dbReference type="Proteomes" id="UP000035909">
    <property type="component" value="Unassembled WGS sequence"/>
</dbReference>
<comment type="caution">
    <text evidence="15">The sequence shown here is derived from an EMBL/GenBank/DDBJ whole genome shotgun (WGS) entry which is preliminary data.</text>
</comment>
<protein>
    <recommendedName>
        <fullName evidence="14">Sodium/proline symporter</fullName>
    </recommendedName>
    <alternativeName>
        <fullName evidence="14">Proline permease</fullName>
    </alternativeName>
</protein>
<dbReference type="Gene3D" id="1.20.1730.10">
    <property type="entry name" value="Sodium/glucose cotransporter"/>
    <property type="match status" value="1"/>
</dbReference>
<keyword evidence="3 14" id="KW-0813">Transport</keyword>
<dbReference type="OrthoDB" id="9789704at2"/>
<dbReference type="PANTHER" id="PTHR48086:SF3">
    <property type="entry name" value="SODIUM_PROLINE SYMPORTER"/>
    <property type="match status" value="1"/>
</dbReference>
<keyword evidence="14" id="KW-0029">Amino-acid transport</keyword>
<keyword evidence="14" id="KW-0997">Cell inner membrane</keyword>
<evidence type="ECO:0000256" key="10">
    <source>
        <dbReference type="ARBA" id="ARBA00023136"/>
    </source>
</evidence>
<keyword evidence="9 14" id="KW-0406">Ion transport</keyword>
<dbReference type="GO" id="GO:0031402">
    <property type="term" value="F:sodium ion binding"/>
    <property type="evidence" value="ECO:0007669"/>
    <property type="project" value="UniProtKB-UniRule"/>
</dbReference>
<feature type="transmembrane region" description="Helical" evidence="14">
    <location>
        <begin position="189"/>
        <end position="206"/>
    </location>
</feature>
<comment type="similarity">
    <text evidence="2 13">Belongs to the sodium:solute symporter (SSF) (TC 2.A.21) family.</text>
</comment>
<dbReference type="GO" id="GO:0005298">
    <property type="term" value="F:proline:sodium symporter activity"/>
    <property type="evidence" value="ECO:0007669"/>
    <property type="project" value="UniProtKB-UniRule"/>
</dbReference>
<dbReference type="CDD" id="cd11475">
    <property type="entry name" value="SLC5sbd_PutP"/>
    <property type="match status" value="1"/>
</dbReference>
<keyword evidence="7 14" id="KW-1133">Transmembrane helix</keyword>
<evidence type="ECO:0000256" key="13">
    <source>
        <dbReference type="RuleBase" id="RU362091"/>
    </source>
</evidence>
<comment type="catalytic activity">
    <reaction evidence="12">
        <text>L-proline(in) + Na(+)(in) = L-proline(out) + Na(+)(out)</text>
        <dbReference type="Rhea" id="RHEA:28967"/>
        <dbReference type="ChEBI" id="CHEBI:29101"/>
        <dbReference type="ChEBI" id="CHEBI:60039"/>
    </reaction>
</comment>
<feature type="transmembrane region" description="Helical" evidence="14">
    <location>
        <begin position="6"/>
        <end position="23"/>
    </location>
</feature>
<dbReference type="PROSITE" id="PS50283">
    <property type="entry name" value="NA_SOLUT_SYMP_3"/>
    <property type="match status" value="1"/>
</dbReference>
<dbReference type="RefSeq" id="WP_047884701.1">
    <property type="nucleotide sequence ID" value="NZ_JAHRDW010000060.1"/>
</dbReference>
<dbReference type="PATRIC" id="fig|320778.3.peg.1820"/>
<evidence type="ECO:0000256" key="8">
    <source>
        <dbReference type="ARBA" id="ARBA00023053"/>
    </source>
</evidence>
<gene>
    <name evidence="15" type="ORF">ABT57_08390</name>
</gene>
<keyword evidence="5 14" id="KW-0812">Transmembrane</keyword>
<comment type="subcellular location">
    <subcellularLocation>
        <location evidence="14">Cell inner membrane</location>
        <topology evidence="14">Multi-pass membrane protein</topology>
    </subcellularLocation>
    <subcellularLocation>
        <location evidence="1">Cell membrane</location>
        <topology evidence="1">Multi-pass membrane protein</topology>
    </subcellularLocation>
</comment>
<accession>A0A0J1HFW7</accession>
<dbReference type="STRING" id="320778.ABT57_08390"/>
<keyword evidence="16" id="KW-1185">Reference proteome</keyword>
<evidence type="ECO:0000256" key="6">
    <source>
        <dbReference type="ARBA" id="ARBA00022847"/>
    </source>
</evidence>
<reference evidence="15 16" key="1">
    <citation type="submission" date="2015-05" db="EMBL/GenBank/DDBJ databases">
        <title>Photobacterium galathea sp. nov.</title>
        <authorList>
            <person name="Machado H."/>
            <person name="Gram L."/>
        </authorList>
    </citation>
    <scope>NUCLEOTIDE SEQUENCE [LARGE SCALE GENOMIC DNA]</scope>
    <source>
        <strain evidence="15 16">DSM 22954</strain>
    </source>
</reference>
<dbReference type="InterPro" id="IPR011851">
    <property type="entry name" value="Na/Pro_symporter"/>
</dbReference>
<feature type="transmembrane region" description="Helical" evidence="14">
    <location>
        <begin position="73"/>
        <end position="91"/>
    </location>
</feature>
<dbReference type="NCBIfam" id="TIGR00813">
    <property type="entry name" value="sss"/>
    <property type="match status" value="1"/>
</dbReference>
<dbReference type="InterPro" id="IPR001734">
    <property type="entry name" value="Na/solute_symporter"/>
</dbReference>
<keyword evidence="4" id="KW-1003">Cell membrane</keyword>
<comment type="function">
    <text evidence="14">Catalyzes the sodium-dependent uptake of extracellular L-proline.</text>
</comment>
<dbReference type="NCBIfam" id="TIGR02121">
    <property type="entry name" value="Na_Pro_sym"/>
    <property type="match status" value="1"/>
</dbReference>